<gene>
    <name evidence="2" type="ORF">GCM10020367_04290</name>
    <name evidence="3" type="ORF">GCM10020367_64560</name>
</gene>
<organism evidence="2 4">
    <name type="scientific">Streptomyces sannanensis</name>
    <dbReference type="NCBI Taxonomy" id="285536"/>
    <lineage>
        <taxon>Bacteria</taxon>
        <taxon>Bacillati</taxon>
        <taxon>Actinomycetota</taxon>
        <taxon>Actinomycetes</taxon>
        <taxon>Kitasatosporales</taxon>
        <taxon>Streptomycetaceae</taxon>
        <taxon>Streptomyces</taxon>
    </lineage>
</organism>
<dbReference type="EMBL" id="BAAAYL010000001">
    <property type="protein sequence ID" value="GAA3367947.1"/>
    <property type="molecule type" value="Genomic_DNA"/>
</dbReference>
<evidence type="ECO:0000256" key="1">
    <source>
        <dbReference type="SAM" id="MobiDB-lite"/>
    </source>
</evidence>
<keyword evidence="4" id="KW-1185">Reference proteome</keyword>
<dbReference type="EMBL" id="BAAAYL010000001">
    <property type="protein sequence ID" value="GAA3379745.1"/>
    <property type="molecule type" value="Genomic_DNA"/>
</dbReference>
<feature type="compositionally biased region" description="Polar residues" evidence="1">
    <location>
        <begin position="65"/>
        <end position="74"/>
    </location>
</feature>
<feature type="compositionally biased region" description="Basic and acidic residues" evidence="1">
    <location>
        <begin position="1"/>
        <end position="16"/>
    </location>
</feature>
<evidence type="ECO:0000313" key="3">
    <source>
        <dbReference type="EMBL" id="GAA3379745.1"/>
    </source>
</evidence>
<reference evidence="4" key="2">
    <citation type="journal article" date="2019" name="Int. J. Syst. Evol. Microbiol.">
        <title>The Global Catalogue of Microorganisms (GCM) 10K type strain sequencing project: providing services to taxonomists for standard genome sequencing and annotation.</title>
        <authorList>
            <consortium name="The Broad Institute Genomics Platform"/>
            <consortium name="The Broad Institute Genome Sequencing Center for Infectious Disease"/>
            <person name="Wu L."/>
            <person name="Ma J."/>
        </authorList>
    </citation>
    <scope>NUCLEOTIDE SEQUENCE [LARGE SCALE GENOMIC DNA]</scope>
    <source>
        <strain evidence="4">JCM 9651</strain>
    </source>
</reference>
<proteinExistence type="predicted"/>
<sequence>MDHLDRADHDAAERVAAHGASGRIAEACLPRRVGRSRMQPPTADRVTGQGAGQKTAAVERGLSLSDAQSEPTYF</sequence>
<evidence type="ECO:0000313" key="2">
    <source>
        <dbReference type="EMBL" id="GAA3367947.1"/>
    </source>
</evidence>
<evidence type="ECO:0000313" key="4">
    <source>
        <dbReference type="Proteomes" id="UP001499990"/>
    </source>
</evidence>
<reference evidence="2" key="3">
    <citation type="submission" date="2023-12" db="EMBL/GenBank/DDBJ databases">
        <authorList>
            <person name="Sun Q."/>
            <person name="Inoue M."/>
        </authorList>
    </citation>
    <scope>NUCLEOTIDE SEQUENCE</scope>
    <source>
        <strain evidence="2">JCM 9651</strain>
    </source>
</reference>
<protein>
    <submittedName>
        <fullName evidence="2">Uncharacterized protein</fullName>
    </submittedName>
</protein>
<dbReference type="Proteomes" id="UP001499990">
    <property type="component" value="Unassembled WGS sequence"/>
</dbReference>
<accession>A0ABP6S4D0</accession>
<comment type="caution">
    <text evidence="2">The sequence shown here is derived from an EMBL/GenBank/DDBJ whole genome shotgun (WGS) entry which is preliminary data.</text>
</comment>
<reference evidence="2" key="1">
    <citation type="journal article" date="2014" name="Int. J. Syst. Evol. Microbiol.">
        <title>Complete genome of a new Firmicutes species belonging to the dominant human colonic microbiota ('Ruminococcus bicirculans') reveals two chromosomes and a selective capacity to utilize plant glucans.</title>
        <authorList>
            <consortium name="NISC Comparative Sequencing Program"/>
            <person name="Wegmann U."/>
            <person name="Louis P."/>
            <person name="Goesmann A."/>
            <person name="Henrissat B."/>
            <person name="Duncan S.H."/>
            <person name="Flint H.J."/>
        </authorList>
    </citation>
    <scope>NUCLEOTIDE SEQUENCE</scope>
    <source>
        <strain evidence="2">JCM 9651</strain>
    </source>
</reference>
<name>A0ABP6S4D0_9ACTN</name>
<feature type="region of interest" description="Disordered" evidence="1">
    <location>
        <begin position="1"/>
        <end position="74"/>
    </location>
</feature>